<dbReference type="RefSeq" id="WP_188884519.1">
    <property type="nucleotide sequence ID" value="NZ_BMPF01000008.1"/>
</dbReference>
<dbReference type="SUPFAM" id="SSF52317">
    <property type="entry name" value="Class I glutamine amidotransferase-like"/>
    <property type="match status" value="1"/>
</dbReference>
<proteinExistence type="predicted"/>
<evidence type="ECO:0000313" key="3">
    <source>
        <dbReference type="Proteomes" id="UP000628840"/>
    </source>
</evidence>
<evidence type="ECO:0000313" key="2">
    <source>
        <dbReference type="EMBL" id="GGL44919.1"/>
    </source>
</evidence>
<dbReference type="Pfam" id="PF14258">
    <property type="entry name" value="DUF4350"/>
    <property type="match status" value="1"/>
</dbReference>
<protein>
    <recommendedName>
        <fullName evidence="1">DUF4350 domain-containing protein</fullName>
    </recommendedName>
</protein>
<dbReference type="Gene3D" id="3.40.50.880">
    <property type="match status" value="1"/>
</dbReference>
<dbReference type="AlphaFoldDB" id="A0A830F677"/>
<evidence type="ECO:0000259" key="1">
    <source>
        <dbReference type="Pfam" id="PF14258"/>
    </source>
</evidence>
<name>A0A830F677_9EURY</name>
<accession>A0A830F677</accession>
<dbReference type="Proteomes" id="UP000628840">
    <property type="component" value="Unassembled WGS sequence"/>
</dbReference>
<dbReference type="InterPro" id="IPR029062">
    <property type="entry name" value="Class_I_gatase-like"/>
</dbReference>
<comment type="caution">
    <text evidence="2">The sequence shown here is derived from an EMBL/GenBank/DDBJ whole genome shotgun (WGS) entry which is preliminary data.</text>
</comment>
<gene>
    <name evidence="2" type="ORF">GCM10009037_30400</name>
</gene>
<organism evidence="2 3">
    <name type="scientific">Halarchaeum grantii</name>
    <dbReference type="NCBI Taxonomy" id="1193105"/>
    <lineage>
        <taxon>Archaea</taxon>
        <taxon>Methanobacteriati</taxon>
        <taxon>Methanobacteriota</taxon>
        <taxon>Stenosarchaea group</taxon>
        <taxon>Halobacteria</taxon>
        <taxon>Halobacteriales</taxon>
        <taxon>Halobacteriaceae</taxon>
    </lineage>
</organism>
<dbReference type="EMBL" id="BMPF01000008">
    <property type="protein sequence ID" value="GGL44919.1"/>
    <property type="molecule type" value="Genomic_DNA"/>
</dbReference>
<dbReference type="OrthoDB" id="372296at2157"/>
<reference evidence="2 3" key="1">
    <citation type="journal article" date="2019" name="Int. J. Syst. Evol. Microbiol.">
        <title>The Global Catalogue of Microorganisms (GCM) 10K type strain sequencing project: providing services to taxonomists for standard genome sequencing and annotation.</title>
        <authorList>
            <consortium name="The Broad Institute Genomics Platform"/>
            <consortium name="The Broad Institute Genome Sequencing Center for Infectious Disease"/>
            <person name="Wu L."/>
            <person name="Ma J."/>
        </authorList>
    </citation>
    <scope>NUCLEOTIDE SEQUENCE [LARGE SCALE GENOMIC DNA]</scope>
    <source>
        <strain evidence="2 3">JCM 19585</strain>
    </source>
</reference>
<dbReference type="InterPro" id="IPR025646">
    <property type="entry name" value="DUF4350"/>
</dbReference>
<sequence>MDVPWRTGALVALLCAVLLTGGYAAATSTADFGAYNRGWDGTSDLRQVAADAGATPTVVRDTDEYAGVPANDTVAVVLSPDQPYTDAEQRTLRQFVADGGTLVVAGDRDGEANALLAALGARTRLDGRALRDPRHYERGPALPRLTNVTGSPWTTGVDTLVFNYGTVLTPAGGRVLATSSPNAYLDANANGTLDASDPVGRHPVVATESVQAGRVVVVADASLFLNAMLERGDNRRFATALFDDHRHALLDYSHTAALPLAVSALYALRDSALGQLAVALAALAAVAAWPYRRRVLDALARSAPTETDTPPRLDAEAIDAYLAREHPDWDAERRARVVQGVITRRRESPRDD</sequence>
<keyword evidence="3" id="KW-1185">Reference proteome</keyword>
<feature type="domain" description="DUF4350" evidence="1">
    <location>
        <begin position="34"/>
        <end position="241"/>
    </location>
</feature>